<reference evidence="2" key="1">
    <citation type="journal article" date="2014" name="Front. Microbiol.">
        <title>High frequency of phylogenetically diverse reductive dehalogenase-homologous genes in deep subseafloor sedimentary metagenomes.</title>
        <authorList>
            <person name="Kawai M."/>
            <person name="Futagami T."/>
            <person name="Toyoda A."/>
            <person name="Takaki Y."/>
            <person name="Nishi S."/>
            <person name="Hori S."/>
            <person name="Arai W."/>
            <person name="Tsubouchi T."/>
            <person name="Morono Y."/>
            <person name="Uchiyama I."/>
            <person name="Ito T."/>
            <person name="Fujiyama A."/>
            <person name="Inagaki F."/>
            <person name="Takami H."/>
        </authorList>
    </citation>
    <scope>NUCLEOTIDE SEQUENCE</scope>
    <source>
        <strain evidence="2">Expedition CK06-06</strain>
    </source>
</reference>
<proteinExistence type="predicted"/>
<sequence>MASIIKASINLNEIPKDKIYVGKKGKYLPITITLNDEVDNYGNQGPVVVEQSKEEREAKVAKTYLGNVKVVWTNGDNVAAAPREGQPQQAAAQPVETDLPF</sequence>
<protein>
    <submittedName>
        <fullName evidence="2">Uncharacterized protein</fullName>
    </submittedName>
</protein>
<comment type="caution">
    <text evidence="2">The sequence shown here is derived from an EMBL/GenBank/DDBJ whole genome shotgun (WGS) entry which is preliminary data.</text>
</comment>
<feature type="region of interest" description="Disordered" evidence="1">
    <location>
        <begin position="80"/>
        <end position="101"/>
    </location>
</feature>
<name>X0T9Q5_9ZZZZ</name>
<gene>
    <name evidence="2" type="ORF">S01H1_04365</name>
</gene>
<organism evidence="2">
    <name type="scientific">marine sediment metagenome</name>
    <dbReference type="NCBI Taxonomy" id="412755"/>
    <lineage>
        <taxon>unclassified sequences</taxon>
        <taxon>metagenomes</taxon>
        <taxon>ecological metagenomes</taxon>
    </lineage>
</organism>
<dbReference type="AlphaFoldDB" id="X0T9Q5"/>
<dbReference type="EMBL" id="BARS01002309">
    <property type="protein sequence ID" value="GAF84036.1"/>
    <property type="molecule type" value="Genomic_DNA"/>
</dbReference>
<accession>X0T9Q5</accession>
<evidence type="ECO:0000256" key="1">
    <source>
        <dbReference type="SAM" id="MobiDB-lite"/>
    </source>
</evidence>
<evidence type="ECO:0000313" key="2">
    <source>
        <dbReference type="EMBL" id="GAF84036.1"/>
    </source>
</evidence>